<dbReference type="Pfam" id="PF13589">
    <property type="entry name" value="HATPase_c_3"/>
    <property type="match status" value="1"/>
</dbReference>
<gene>
    <name evidence="1" type="ORF">CP373A1_12995</name>
</gene>
<evidence type="ECO:0000313" key="2">
    <source>
        <dbReference type="Proteomes" id="UP000092714"/>
    </source>
</evidence>
<dbReference type="RefSeq" id="WP_065254685.1">
    <property type="nucleotide sequence ID" value="NZ_JBPPCF010000007.1"/>
</dbReference>
<organism evidence="1 2">
    <name type="scientific">Clostridium paraputrificum</name>
    <dbReference type="NCBI Taxonomy" id="29363"/>
    <lineage>
        <taxon>Bacteria</taxon>
        <taxon>Bacillati</taxon>
        <taxon>Bacillota</taxon>
        <taxon>Clostridia</taxon>
        <taxon>Eubacteriales</taxon>
        <taxon>Clostridiaceae</taxon>
        <taxon>Clostridium</taxon>
    </lineage>
</organism>
<protein>
    <submittedName>
        <fullName evidence="1">Uncharacterized protein</fullName>
    </submittedName>
</protein>
<keyword evidence="2" id="KW-1185">Reference proteome</keyword>
<dbReference type="AlphaFoldDB" id="A0A1B8RMB2"/>
<reference evidence="1 2" key="1">
    <citation type="submission" date="2016-06" db="EMBL/GenBank/DDBJ databases">
        <authorList>
            <person name="Kjaerup R.B."/>
            <person name="Dalgaard T.S."/>
            <person name="Juul-Madsen H.R."/>
        </authorList>
    </citation>
    <scope>NUCLEOTIDE SEQUENCE [LARGE SCALE GENOMIC DNA]</scope>
    <source>
        <strain evidence="1 2">373-A1</strain>
    </source>
</reference>
<dbReference type="Gene3D" id="3.30.565.10">
    <property type="entry name" value="Histidine kinase-like ATPase, C-terminal domain"/>
    <property type="match status" value="1"/>
</dbReference>
<dbReference type="SUPFAM" id="SSF55874">
    <property type="entry name" value="ATPase domain of HSP90 chaperone/DNA topoisomerase II/histidine kinase"/>
    <property type="match status" value="1"/>
</dbReference>
<dbReference type="InterPro" id="IPR036890">
    <property type="entry name" value="HATPase_C_sf"/>
</dbReference>
<proteinExistence type="predicted"/>
<comment type="caution">
    <text evidence="1">The sequence shown here is derived from an EMBL/GenBank/DDBJ whole genome shotgun (WGS) entry which is preliminary data.</text>
</comment>
<name>A0A1B8RMB2_9CLOT</name>
<dbReference type="EMBL" id="MAPZ01000025">
    <property type="protein sequence ID" value="OBY10012.1"/>
    <property type="molecule type" value="Genomic_DNA"/>
</dbReference>
<sequence>MKQVTIGKYTLESLTTGMYVEPYVLYREYVQNSADSIDKAIESGLIDNSDDRIDIYISKDNRTIEIIDNGTGIESERAYRVLADIGNSKKKSSSNKGFRGIGRLSGLGYCEQLIFETSTNGENKKSIITFDSNILQELLSPGKYEELSLEDVILKSSKVEFDEEENERHYLKVKMINVNNKLNLLEFDKLLSYLQQTLPVPYNLESFTLGNKINEELHKLNQRIDEYNIYLHSDASTVQVLKPYRNKLIVDIKKKILDEVTDLEFKLIVNDIKGDKPIALVWYGRCGLKGTIVEDSVKGLRIRKAGLLIGDRFLANPIFNEDRFNGWVIGEIIVLDDELIPNARRDDFEKNDAYLFFMKELRKIGEKISNEIRIASTKRNINLNDSANKKKSTDGSKNIFKEIDYLLSNIVPNSNFKQRIRDVLIKYEIDSTIIDNILKDLF</sequence>
<dbReference type="OrthoDB" id="7452186at2"/>
<dbReference type="Proteomes" id="UP000092714">
    <property type="component" value="Unassembled WGS sequence"/>
</dbReference>
<accession>A0A1B8RMB2</accession>
<evidence type="ECO:0000313" key="1">
    <source>
        <dbReference type="EMBL" id="OBY10012.1"/>
    </source>
</evidence>